<evidence type="ECO:0000256" key="6">
    <source>
        <dbReference type="SAM" id="Phobius"/>
    </source>
</evidence>
<feature type="transmembrane region" description="Helical" evidence="6">
    <location>
        <begin position="12"/>
        <end position="36"/>
    </location>
</feature>
<comment type="subcellular location">
    <subcellularLocation>
        <location evidence="1">Membrane</location>
        <topology evidence="1">Multi-pass membrane protein</topology>
    </subcellularLocation>
</comment>
<gene>
    <name evidence="8" type="ordered locus">Desca_0763</name>
</gene>
<dbReference type="HOGENOM" id="CLU_083873_4_2_9"/>
<dbReference type="Proteomes" id="UP000009226">
    <property type="component" value="Chromosome"/>
</dbReference>
<name>F6B8Z4_DESCC</name>
<sequence>MNSSDLAIRQNARSFVIFSLVGLSNTLIDYLVFFLLYHWFSAYYLLAQVISYSCGAVNSYLLNKYWTFQKKNVPTGAEILRFIIINVLVLAVSSLSLYVVTKNFSFNMFICKTIATGSSFAVNYIGNKFWVFK</sequence>
<comment type="similarity">
    <text evidence="2">Belongs to the GtrA family.</text>
</comment>
<dbReference type="KEGG" id="dca:Desca_0763"/>
<dbReference type="InterPro" id="IPR051401">
    <property type="entry name" value="GtrA_CellWall_Glycosyl"/>
</dbReference>
<dbReference type="PANTHER" id="PTHR38459">
    <property type="entry name" value="PROPHAGE BACTOPRENOL-LINKED GLUCOSE TRANSLOCASE HOMOLOG"/>
    <property type="match status" value="1"/>
</dbReference>
<dbReference type="PANTHER" id="PTHR38459:SF1">
    <property type="entry name" value="PROPHAGE BACTOPRENOL-LINKED GLUCOSE TRANSLOCASE HOMOLOG"/>
    <property type="match status" value="1"/>
</dbReference>
<keyword evidence="9" id="KW-1185">Reference proteome</keyword>
<feature type="domain" description="GtrA/DPMS transmembrane" evidence="7">
    <location>
        <begin position="18"/>
        <end position="132"/>
    </location>
</feature>
<evidence type="ECO:0000256" key="3">
    <source>
        <dbReference type="ARBA" id="ARBA00022692"/>
    </source>
</evidence>
<dbReference type="EMBL" id="CP002736">
    <property type="protein sequence ID" value="AEF93645.1"/>
    <property type="molecule type" value="Genomic_DNA"/>
</dbReference>
<evidence type="ECO:0000313" key="9">
    <source>
        <dbReference type="Proteomes" id="UP000009226"/>
    </source>
</evidence>
<keyword evidence="4 6" id="KW-1133">Transmembrane helix</keyword>
<feature type="transmembrane region" description="Helical" evidence="6">
    <location>
        <begin position="106"/>
        <end position="126"/>
    </location>
</feature>
<dbReference type="AlphaFoldDB" id="F6B8Z4"/>
<dbReference type="eggNOG" id="COG2246">
    <property type="taxonomic scope" value="Bacteria"/>
</dbReference>
<evidence type="ECO:0000313" key="8">
    <source>
        <dbReference type="EMBL" id="AEF93645.1"/>
    </source>
</evidence>
<dbReference type="STRING" id="868595.Desca_0763"/>
<evidence type="ECO:0000256" key="2">
    <source>
        <dbReference type="ARBA" id="ARBA00009399"/>
    </source>
</evidence>
<reference evidence="8" key="1">
    <citation type="submission" date="2011-05" db="EMBL/GenBank/DDBJ databases">
        <title>Complete sequence of Desulfotomaculum carboxydivorans CO-1-SRB.</title>
        <authorList>
            <consortium name="US DOE Joint Genome Institute"/>
            <person name="Lucas S."/>
            <person name="Han J."/>
            <person name="Lapidus A."/>
            <person name="Cheng J.-F."/>
            <person name="Goodwin L."/>
            <person name="Pitluck S."/>
            <person name="Peters L."/>
            <person name="Mikhailova N."/>
            <person name="Lu M."/>
            <person name="Han C."/>
            <person name="Tapia R."/>
            <person name="Land M."/>
            <person name="Hauser L."/>
            <person name="Kyrpides N."/>
            <person name="Ivanova N."/>
            <person name="Pagani I."/>
            <person name="Stams A."/>
            <person name="Plugge C."/>
            <person name="Muyzer G."/>
            <person name="Kuever J."/>
            <person name="Parshina S."/>
            <person name="Ivanova A."/>
            <person name="Nazina T."/>
            <person name="Woyke T."/>
        </authorList>
    </citation>
    <scope>NUCLEOTIDE SEQUENCE [LARGE SCALE GENOMIC DNA]</scope>
    <source>
        <strain evidence="8">CO-1-SRB</strain>
    </source>
</reference>
<organism evidence="8 9">
    <name type="scientific">Desulfotomaculum nigrificans (strain DSM 14880 / VKM B-2319 / CO-1-SRB)</name>
    <name type="common">Desulfotomaculum carboxydivorans</name>
    <dbReference type="NCBI Taxonomy" id="868595"/>
    <lineage>
        <taxon>Bacteria</taxon>
        <taxon>Bacillati</taxon>
        <taxon>Bacillota</taxon>
        <taxon>Clostridia</taxon>
        <taxon>Eubacteriales</taxon>
        <taxon>Desulfotomaculaceae</taxon>
        <taxon>Desulfotomaculum</taxon>
    </lineage>
</organism>
<evidence type="ECO:0000256" key="5">
    <source>
        <dbReference type="ARBA" id="ARBA00023136"/>
    </source>
</evidence>
<proteinExistence type="inferred from homology"/>
<feature type="transmembrane region" description="Helical" evidence="6">
    <location>
        <begin position="42"/>
        <end position="61"/>
    </location>
</feature>
<evidence type="ECO:0000259" key="7">
    <source>
        <dbReference type="Pfam" id="PF04138"/>
    </source>
</evidence>
<dbReference type="InterPro" id="IPR007267">
    <property type="entry name" value="GtrA_DPMS_TM"/>
</dbReference>
<evidence type="ECO:0000256" key="1">
    <source>
        <dbReference type="ARBA" id="ARBA00004141"/>
    </source>
</evidence>
<dbReference type="Pfam" id="PF04138">
    <property type="entry name" value="GtrA_DPMS_TM"/>
    <property type="match status" value="1"/>
</dbReference>
<accession>F6B8Z4</accession>
<dbReference type="GO" id="GO:0005886">
    <property type="term" value="C:plasma membrane"/>
    <property type="evidence" value="ECO:0007669"/>
    <property type="project" value="TreeGrafter"/>
</dbReference>
<dbReference type="RefSeq" id="WP_003545122.1">
    <property type="nucleotide sequence ID" value="NC_015565.1"/>
</dbReference>
<dbReference type="GO" id="GO:0000271">
    <property type="term" value="P:polysaccharide biosynthetic process"/>
    <property type="evidence" value="ECO:0007669"/>
    <property type="project" value="InterPro"/>
</dbReference>
<evidence type="ECO:0000256" key="4">
    <source>
        <dbReference type="ARBA" id="ARBA00022989"/>
    </source>
</evidence>
<keyword evidence="3 6" id="KW-0812">Transmembrane</keyword>
<protein>
    <submittedName>
        <fullName evidence="8">GtrA family protein</fullName>
    </submittedName>
</protein>
<keyword evidence="5 6" id="KW-0472">Membrane</keyword>
<feature type="transmembrane region" description="Helical" evidence="6">
    <location>
        <begin position="82"/>
        <end position="100"/>
    </location>
</feature>